<dbReference type="SUPFAM" id="SSF56112">
    <property type="entry name" value="Protein kinase-like (PK-like)"/>
    <property type="match status" value="1"/>
</dbReference>
<keyword evidence="2" id="KW-0808">Transferase</keyword>
<dbReference type="InterPro" id="IPR011009">
    <property type="entry name" value="Kinase-like_dom_sf"/>
</dbReference>
<evidence type="ECO:0000313" key="4">
    <source>
        <dbReference type="EMBL" id="KAF3574839.1"/>
    </source>
</evidence>
<keyword evidence="2" id="KW-0723">Serine/threonine-protein kinase</keyword>
<comment type="caution">
    <text evidence="4">The sequence shown here is derived from an EMBL/GenBank/DDBJ whole genome shotgun (WGS) entry which is preliminary data.</text>
</comment>
<sequence length="245" mass="27915">MPCKWRVYLTVKCGPVSQISQLSHLYQIHCDMANTRVFFSDLKSGGKCSSVVEARLLRFWKARNVKRGCDLMWVDMLMIDINATIMQATIYANRLPRFRSKLAAGKMFSLSGFDVARWNAIAELGRLLMCEASREWLDRDRYTVSVKTHAFGSLIGYCNENIKMIMVYEYVLVQLEGLSPCRFCKSQHTRDVKSANILLDENFMAKVSELGLPKTGPYLDQTHVSLTVKGSFGYLLDQAPITEEI</sequence>
<keyword evidence="3" id="KW-0472">Membrane</keyword>
<evidence type="ECO:0000313" key="5">
    <source>
        <dbReference type="Proteomes" id="UP000712600"/>
    </source>
</evidence>
<evidence type="ECO:0000256" key="1">
    <source>
        <dbReference type="ARBA" id="ARBA00004370"/>
    </source>
</evidence>
<dbReference type="EMBL" id="QGKX02000095">
    <property type="protein sequence ID" value="KAF3574839.1"/>
    <property type="molecule type" value="Genomic_DNA"/>
</dbReference>
<evidence type="ECO:0008006" key="6">
    <source>
        <dbReference type="Google" id="ProtNLM"/>
    </source>
</evidence>
<evidence type="ECO:0000256" key="3">
    <source>
        <dbReference type="ARBA" id="ARBA00023136"/>
    </source>
</evidence>
<proteinExistence type="predicted"/>
<dbReference type="Proteomes" id="UP000712600">
    <property type="component" value="Unassembled WGS sequence"/>
</dbReference>
<organism evidence="4 5">
    <name type="scientific">Brassica cretica</name>
    <name type="common">Mustard</name>
    <dbReference type="NCBI Taxonomy" id="69181"/>
    <lineage>
        <taxon>Eukaryota</taxon>
        <taxon>Viridiplantae</taxon>
        <taxon>Streptophyta</taxon>
        <taxon>Embryophyta</taxon>
        <taxon>Tracheophyta</taxon>
        <taxon>Spermatophyta</taxon>
        <taxon>Magnoliopsida</taxon>
        <taxon>eudicotyledons</taxon>
        <taxon>Gunneridae</taxon>
        <taxon>Pentapetalae</taxon>
        <taxon>rosids</taxon>
        <taxon>malvids</taxon>
        <taxon>Brassicales</taxon>
        <taxon>Brassicaceae</taxon>
        <taxon>Brassiceae</taxon>
        <taxon>Brassica</taxon>
    </lineage>
</organism>
<keyword evidence="2" id="KW-0418">Kinase</keyword>
<dbReference type="Gene3D" id="1.10.510.10">
    <property type="entry name" value="Transferase(Phosphotransferase) domain 1"/>
    <property type="match status" value="1"/>
</dbReference>
<evidence type="ECO:0000256" key="2">
    <source>
        <dbReference type="ARBA" id="ARBA00022527"/>
    </source>
</evidence>
<dbReference type="GO" id="GO:0004674">
    <property type="term" value="F:protein serine/threonine kinase activity"/>
    <property type="evidence" value="ECO:0007669"/>
    <property type="project" value="UniProtKB-KW"/>
</dbReference>
<protein>
    <recommendedName>
        <fullName evidence="6">Protein kinase domain-containing protein</fullName>
    </recommendedName>
</protein>
<name>A0A8S9RPV4_BRACR</name>
<dbReference type="PANTHER" id="PTHR47985:SF44">
    <property type="entry name" value="SERINE_THREONINE-PROTEIN KINASE PBS1"/>
    <property type="match status" value="1"/>
</dbReference>
<dbReference type="PANTHER" id="PTHR47985">
    <property type="entry name" value="OS07G0668900 PROTEIN"/>
    <property type="match status" value="1"/>
</dbReference>
<reference evidence="4" key="1">
    <citation type="submission" date="2019-12" db="EMBL/GenBank/DDBJ databases">
        <title>Genome sequencing and annotation of Brassica cretica.</title>
        <authorList>
            <person name="Studholme D.J."/>
            <person name="Sarris P."/>
        </authorList>
    </citation>
    <scope>NUCLEOTIDE SEQUENCE</scope>
    <source>
        <strain evidence="4">PFS-109/04</strain>
        <tissue evidence="4">Leaf</tissue>
    </source>
</reference>
<comment type="subcellular location">
    <subcellularLocation>
        <location evidence="1">Membrane</location>
    </subcellularLocation>
</comment>
<accession>A0A8S9RPV4</accession>
<dbReference type="AlphaFoldDB" id="A0A8S9RPV4"/>
<dbReference type="GO" id="GO:0016020">
    <property type="term" value="C:membrane"/>
    <property type="evidence" value="ECO:0007669"/>
    <property type="project" value="UniProtKB-SubCell"/>
</dbReference>
<gene>
    <name evidence="4" type="ORF">F2Q69_00058188</name>
</gene>